<keyword evidence="1" id="KW-0175">Coiled coil</keyword>
<organism evidence="2 3">
    <name type="scientific">Priestia koreensis</name>
    <dbReference type="NCBI Taxonomy" id="284581"/>
    <lineage>
        <taxon>Bacteria</taxon>
        <taxon>Bacillati</taxon>
        <taxon>Bacillota</taxon>
        <taxon>Bacilli</taxon>
        <taxon>Bacillales</taxon>
        <taxon>Bacillaceae</taxon>
        <taxon>Priestia</taxon>
    </lineage>
</organism>
<dbReference type="Proteomes" id="UP000037558">
    <property type="component" value="Unassembled WGS sequence"/>
</dbReference>
<evidence type="ECO:0000313" key="2">
    <source>
        <dbReference type="EMBL" id="KOO50472.1"/>
    </source>
</evidence>
<feature type="coiled-coil region" evidence="1">
    <location>
        <begin position="74"/>
        <end position="179"/>
    </location>
</feature>
<dbReference type="InterPro" id="IPR011729">
    <property type="entry name" value="PhaR_Bmeg_synth"/>
</dbReference>
<dbReference type="EMBL" id="LILC01000002">
    <property type="protein sequence ID" value="KOO50472.1"/>
    <property type="molecule type" value="Genomic_DNA"/>
</dbReference>
<dbReference type="STRING" id="284581.AMD01_01580"/>
<evidence type="ECO:0000313" key="3">
    <source>
        <dbReference type="Proteomes" id="UP000037558"/>
    </source>
</evidence>
<comment type="caution">
    <text evidence="2">The sequence shown here is derived from an EMBL/GenBank/DDBJ whole genome shotgun (WGS) entry which is preliminary data.</text>
</comment>
<keyword evidence="3" id="KW-1185">Reference proteome</keyword>
<protein>
    <submittedName>
        <fullName evidence="2">Poly (3-hydroxybutyrate) depolymerase</fullName>
    </submittedName>
</protein>
<dbReference type="OrthoDB" id="5244350at2"/>
<name>A0A0M0LHV7_9BACI</name>
<evidence type="ECO:0000256" key="1">
    <source>
        <dbReference type="SAM" id="Coils"/>
    </source>
</evidence>
<sequence length="184" mass="21472">MDQQNVFDPFLAWKDMYDKTESYWGKVIGENMNREEFSQWMGKVLNMNLQYQQVVNETTTRYFGQLNIPSKDDISNVASLVVNVEEKVEELEDRFDVLEDATSANANLKKEFTKLKSDVKSVEKKVDRVLTLLENQEKLQIKLQEQLQAQLQEQIREYSQQLQAQLEDLQEQSEAAVSSEPVNK</sequence>
<dbReference type="NCBIfam" id="TIGR02132">
    <property type="entry name" value="phaR_Bmeg"/>
    <property type="match status" value="1"/>
</dbReference>
<proteinExistence type="predicted"/>
<reference evidence="3" key="1">
    <citation type="submission" date="2015-08" db="EMBL/GenBank/DDBJ databases">
        <title>Fjat-14210 dsm16467.</title>
        <authorList>
            <person name="Liu B."/>
            <person name="Wang J."/>
            <person name="Zhu Y."/>
            <person name="Liu G."/>
            <person name="Chen Q."/>
            <person name="Chen Z."/>
            <person name="Lan J."/>
            <person name="Che J."/>
            <person name="Ge C."/>
            <person name="Shi H."/>
            <person name="Pan Z."/>
            <person name="Liu X."/>
        </authorList>
    </citation>
    <scope>NUCLEOTIDE SEQUENCE [LARGE SCALE GENOMIC DNA]</scope>
    <source>
        <strain evidence="3">DSM 16467</strain>
    </source>
</reference>
<dbReference type="PATRIC" id="fig|284581.3.peg.572"/>
<gene>
    <name evidence="2" type="ORF">AMD01_01580</name>
</gene>
<accession>A0A0M0LHV7</accession>
<dbReference type="AlphaFoldDB" id="A0A0M0LHV7"/>